<dbReference type="PANTHER" id="PTHR22879">
    <property type="entry name" value="NUT FAMILY MEMBER 1"/>
    <property type="match status" value="1"/>
</dbReference>
<keyword evidence="4" id="KW-1185">Reference proteome</keyword>
<dbReference type="InterPro" id="IPR024310">
    <property type="entry name" value="NUT"/>
</dbReference>
<proteinExistence type="inferred from homology"/>
<sequence>MNVNPGAHMSAFRGLPFLPAAPVPTHQPFWELPLAPRVTAPISQGNPLVLSAYPGQPYVPGLSTFGQHGPQLRPAGPPHIQNIAHTQAPLNFRAPGAFCGGVEHPAPFLMAPSAPRTTVPASASGGIQNYGIHWHLGLCPPAPPPFAQLAPIMFPMDAHQWPGTGYGAGAPPIFPSAVPPDDSGGPASVYEDFRRWQRFKTLVRRHLPQTPDVEALSCFLV</sequence>
<evidence type="ECO:0000259" key="2">
    <source>
        <dbReference type="Pfam" id="PF12881"/>
    </source>
</evidence>
<comment type="caution">
    <text evidence="3">The sequence shown here is derived from an EMBL/GenBank/DDBJ whole genome shotgun (WGS) entry which is preliminary data.</text>
</comment>
<comment type="similarity">
    <text evidence="1">Belongs to the NUT family.</text>
</comment>
<evidence type="ECO:0000313" key="3">
    <source>
        <dbReference type="EMBL" id="VTJ73363.1"/>
    </source>
</evidence>
<dbReference type="EMBL" id="CABDUW010000675">
    <property type="protein sequence ID" value="VTJ73363.1"/>
    <property type="molecule type" value="Genomic_DNA"/>
</dbReference>
<evidence type="ECO:0000256" key="1">
    <source>
        <dbReference type="ARBA" id="ARBA00010586"/>
    </source>
</evidence>
<feature type="domain" description="Nuclear Testis protein N-terminal" evidence="2">
    <location>
        <begin position="1"/>
        <end position="221"/>
    </location>
</feature>
<protein>
    <recommendedName>
        <fullName evidence="2">Nuclear Testis protein N-terminal domain-containing protein</fullName>
    </recommendedName>
</protein>
<dbReference type="AlphaFoldDB" id="A0A5E4BUS7"/>
<name>A0A5E4BUS7_MARMO</name>
<dbReference type="Pfam" id="PF12881">
    <property type="entry name" value="NUT"/>
    <property type="match status" value="1"/>
</dbReference>
<dbReference type="InterPro" id="IPR024309">
    <property type="entry name" value="NUT_N"/>
</dbReference>
<gene>
    <name evidence="3" type="ORF">MONAX_5E012749</name>
</gene>
<dbReference type="PANTHER" id="PTHR22879:SF14">
    <property type="entry name" value="NUT FAMILY MEMBER 2A-RELATED"/>
    <property type="match status" value="1"/>
</dbReference>
<accession>A0A5E4BUS7</accession>
<dbReference type="Proteomes" id="UP000335636">
    <property type="component" value="Unassembled WGS sequence"/>
</dbReference>
<organism evidence="3 4">
    <name type="scientific">Marmota monax</name>
    <name type="common">Woodchuck</name>
    <dbReference type="NCBI Taxonomy" id="9995"/>
    <lineage>
        <taxon>Eukaryota</taxon>
        <taxon>Metazoa</taxon>
        <taxon>Chordata</taxon>
        <taxon>Craniata</taxon>
        <taxon>Vertebrata</taxon>
        <taxon>Euteleostomi</taxon>
        <taxon>Mammalia</taxon>
        <taxon>Eutheria</taxon>
        <taxon>Euarchontoglires</taxon>
        <taxon>Glires</taxon>
        <taxon>Rodentia</taxon>
        <taxon>Sciuromorpha</taxon>
        <taxon>Sciuridae</taxon>
        <taxon>Xerinae</taxon>
        <taxon>Marmotini</taxon>
        <taxon>Marmota</taxon>
    </lineage>
</organism>
<reference evidence="3" key="1">
    <citation type="submission" date="2019-04" db="EMBL/GenBank/DDBJ databases">
        <authorList>
            <person name="Alioto T."/>
            <person name="Alioto T."/>
        </authorList>
    </citation>
    <scope>NUCLEOTIDE SEQUENCE [LARGE SCALE GENOMIC DNA]</scope>
</reference>
<evidence type="ECO:0000313" key="4">
    <source>
        <dbReference type="Proteomes" id="UP000335636"/>
    </source>
</evidence>